<dbReference type="NCBIfam" id="TIGR00401">
    <property type="entry name" value="msrA"/>
    <property type="match status" value="1"/>
</dbReference>
<keyword evidence="1 4" id="KW-0560">Oxidoreductase</keyword>
<evidence type="ECO:0000256" key="2">
    <source>
        <dbReference type="ARBA" id="ARBA00047806"/>
    </source>
</evidence>
<dbReference type="HAMAP" id="MF_01401">
    <property type="entry name" value="MsrA"/>
    <property type="match status" value="1"/>
</dbReference>
<dbReference type="AlphaFoldDB" id="A0A1G1VBD2"/>
<dbReference type="Pfam" id="PF01625">
    <property type="entry name" value="PMSR"/>
    <property type="match status" value="1"/>
</dbReference>
<dbReference type="EC" id="1.8.4.11" evidence="4"/>
<organism evidence="6 7">
    <name type="scientific">Candidatus Blackburnbacteria bacterium RIFCSPLOWO2_01_FULL_40_20</name>
    <dbReference type="NCBI Taxonomy" id="1797519"/>
    <lineage>
        <taxon>Bacteria</taxon>
        <taxon>Candidatus Blackburniibacteriota</taxon>
    </lineage>
</organism>
<comment type="caution">
    <text evidence="6">The sequence shown here is derived from an EMBL/GenBank/DDBJ whole genome shotgun (WGS) entry which is preliminary data.</text>
</comment>
<reference evidence="6 7" key="1">
    <citation type="journal article" date="2016" name="Nat. Commun.">
        <title>Thousands of microbial genomes shed light on interconnected biogeochemical processes in an aquifer system.</title>
        <authorList>
            <person name="Anantharaman K."/>
            <person name="Brown C.T."/>
            <person name="Hug L.A."/>
            <person name="Sharon I."/>
            <person name="Castelle C.J."/>
            <person name="Probst A.J."/>
            <person name="Thomas B.C."/>
            <person name="Singh A."/>
            <person name="Wilkins M.J."/>
            <person name="Karaoz U."/>
            <person name="Brodie E.L."/>
            <person name="Williams K.H."/>
            <person name="Hubbard S.S."/>
            <person name="Banfield J.F."/>
        </authorList>
    </citation>
    <scope>NUCLEOTIDE SEQUENCE [LARGE SCALE GENOMIC DNA]</scope>
</reference>
<sequence length="173" mass="19901">MEKVTLAGGCFWCTGAVFKRLRGVISVIPGYSGGTKTSPTYEEVSNGMTVHAESIQITFDPKIINFEKLLEVFWKLHDPTTLNCQGTDIGTQYRSAIFYETEKQREIAEKSKKEAQKDFADPIVTEITLFTAFYPAEAYHENYYSRNRESLYCRIVIDPKLQKLMKEFKKEVK</sequence>
<evidence type="ECO:0000256" key="4">
    <source>
        <dbReference type="HAMAP-Rule" id="MF_01401"/>
    </source>
</evidence>
<comment type="catalytic activity">
    <reaction evidence="2 4">
        <text>L-methionyl-[protein] + [thioredoxin]-disulfide + H2O = L-methionyl-(S)-S-oxide-[protein] + [thioredoxin]-dithiol</text>
        <dbReference type="Rhea" id="RHEA:14217"/>
        <dbReference type="Rhea" id="RHEA-COMP:10698"/>
        <dbReference type="Rhea" id="RHEA-COMP:10700"/>
        <dbReference type="Rhea" id="RHEA-COMP:12313"/>
        <dbReference type="Rhea" id="RHEA-COMP:12315"/>
        <dbReference type="ChEBI" id="CHEBI:15377"/>
        <dbReference type="ChEBI" id="CHEBI:16044"/>
        <dbReference type="ChEBI" id="CHEBI:29950"/>
        <dbReference type="ChEBI" id="CHEBI:44120"/>
        <dbReference type="ChEBI" id="CHEBI:50058"/>
        <dbReference type="EC" id="1.8.4.11"/>
    </reaction>
</comment>
<gene>
    <name evidence="4" type="primary">msrA</name>
    <name evidence="6" type="ORF">A3A77_00325</name>
</gene>
<dbReference type="SUPFAM" id="SSF55068">
    <property type="entry name" value="Peptide methionine sulfoxide reductase"/>
    <property type="match status" value="1"/>
</dbReference>
<protein>
    <recommendedName>
        <fullName evidence="4">Peptide methionine sulfoxide reductase MsrA</fullName>
        <shortName evidence="4">Protein-methionine-S-oxide reductase</shortName>
        <ecNumber evidence="4">1.8.4.11</ecNumber>
    </recommendedName>
    <alternativeName>
        <fullName evidence="4">Peptide-methionine (S)-S-oxide reductase</fullName>
        <shortName evidence="4">Peptide Met(O) reductase</shortName>
    </alternativeName>
</protein>
<comment type="function">
    <text evidence="4">Has an important function as a repair enzyme for proteins that have been inactivated by oxidation. Catalyzes the reversible oxidation-reduction of methionine sulfoxide in proteins to methionine.</text>
</comment>
<proteinExistence type="inferred from homology"/>
<dbReference type="PANTHER" id="PTHR43774:SF1">
    <property type="entry name" value="PEPTIDE METHIONINE SULFOXIDE REDUCTASE MSRA 2"/>
    <property type="match status" value="1"/>
</dbReference>
<dbReference type="Proteomes" id="UP000178659">
    <property type="component" value="Unassembled WGS sequence"/>
</dbReference>
<dbReference type="InterPro" id="IPR036509">
    <property type="entry name" value="Met_Sox_Rdtase_MsrA_sf"/>
</dbReference>
<evidence type="ECO:0000256" key="1">
    <source>
        <dbReference type="ARBA" id="ARBA00023002"/>
    </source>
</evidence>
<evidence type="ECO:0000313" key="6">
    <source>
        <dbReference type="EMBL" id="OGY12720.1"/>
    </source>
</evidence>
<dbReference type="GO" id="GO:0008113">
    <property type="term" value="F:peptide-methionine (S)-S-oxide reductase activity"/>
    <property type="evidence" value="ECO:0007669"/>
    <property type="project" value="UniProtKB-UniRule"/>
</dbReference>
<evidence type="ECO:0000256" key="3">
    <source>
        <dbReference type="ARBA" id="ARBA00048782"/>
    </source>
</evidence>
<dbReference type="GO" id="GO:0033744">
    <property type="term" value="F:L-methionine:thioredoxin-disulfide S-oxidoreductase activity"/>
    <property type="evidence" value="ECO:0007669"/>
    <property type="project" value="RHEA"/>
</dbReference>
<dbReference type="Gene3D" id="3.30.1060.10">
    <property type="entry name" value="Peptide methionine sulphoxide reductase MsrA"/>
    <property type="match status" value="1"/>
</dbReference>
<comment type="similarity">
    <text evidence="4">Belongs to the MsrA Met sulfoxide reductase family.</text>
</comment>
<accession>A0A1G1VBD2</accession>
<feature type="domain" description="Peptide methionine sulphoxide reductase MsrA" evidence="5">
    <location>
        <begin position="3"/>
        <end position="153"/>
    </location>
</feature>
<dbReference type="InterPro" id="IPR002569">
    <property type="entry name" value="Met_Sox_Rdtase_MsrA_dom"/>
</dbReference>
<name>A0A1G1VBD2_9BACT</name>
<evidence type="ECO:0000313" key="7">
    <source>
        <dbReference type="Proteomes" id="UP000178659"/>
    </source>
</evidence>
<feature type="active site" evidence="4">
    <location>
        <position position="10"/>
    </location>
</feature>
<dbReference type="EMBL" id="MHCC01000025">
    <property type="protein sequence ID" value="OGY12720.1"/>
    <property type="molecule type" value="Genomic_DNA"/>
</dbReference>
<evidence type="ECO:0000259" key="5">
    <source>
        <dbReference type="Pfam" id="PF01625"/>
    </source>
</evidence>
<dbReference type="PANTHER" id="PTHR43774">
    <property type="entry name" value="PEPTIDE METHIONINE SULFOXIDE REDUCTASE"/>
    <property type="match status" value="1"/>
</dbReference>
<comment type="catalytic activity">
    <reaction evidence="3 4">
        <text>[thioredoxin]-disulfide + L-methionine + H2O = L-methionine (S)-S-oxide + [thioredoxin]-dithiol</text>
        <dbReference type="Rhea" id="RHEA:19993"/>
        <dbReference type="Rhea" id="RHEA-COMP:10698"/>
        <dbReference type="Rhea" id="RHEA-COMP:10700"/>
        <dbReference type="ChEBI" id="CHEBI:15377"/>
        <dbReference type="ChEBI" id="CHEBI:29950"/>
        <dbReference type="ChEBI" id="CHEBI:50058"/>
        <dbReference type="ChEBI" id="CHEBI:57844"/>
        <dbReference type="ChEBI" id="CHEBI:58772"/>
        <dbReference type="EC" id="1.8.4.11"/>
    </reaction>
</comment>